<sequence>MQAGREDIFESRLRAFTARASDPAPAQIESTEEQTDLPESQSSMSEAPTRPHQTSLESKPDVGSAPPGALRAFYGRSKDLASGIFKERKPWAELADRTAFSRPTNFAEATERFRKNGVYFRINYLIFVMIVTTICMVLNPASLAVLAFLSLLWVYFFAVRTTPVVIGGRTFSDREKFIGLAIISVVVIFFLTGVGTILFTALGISVAAIALHACMRVPDDLFTDEAESQQSLLGFLTAPTSSAVTGLNVV</sequence>
<protein>
    <recommendedName>
        <fullName evidence="7">PRA1 family protein</fullName>
    </recommendedName>
</protein>
<proteinExistence type="inferred from homology"/>
<dbReference type="EMBL" id="JALJOV010000703">
    <property type="protein sequence ID" value="KAK9861779.1"/>
    <property type="molecule type" value="Genomic_DNA"/>
</dbReference>
<feature type="region of interest" description="Disordered" evidence="8">
    <location>
        <begin position="1"/>
        <end position="65"/>
    </location>
</feature>
<keyword evidence="10" id="KW-1185">Reference proteome</keyword>
<dbReference type="InterPro" id="IPR004895">
    <property type="entry name" value="Prenylated_rab_accept_PRA1"/>
</dbReference>
<evidence type="ECO:0000256" key="5">
    <source>
        <dbReference type="ARBA" id="ARBA00022989"/>
    </source>
</evidence>
<organism evidence="9 10">
    <name type="scientific">Apatococcus fuscideae</name>
    <dbReference type="NCBI Taxonomy" id="2026836"/>
    <lineage>
        <taxon>Eukaryota</taxon>
        <taxon>Viridiplantae</taxon>
        <taxon>Chlorophyta</taxon>
        <taxon>core chlorophytes</taxon>
        <taxon>Trebouxiophyceae</taxon>
        <taxon>Chlorellales</taxon>
        <taxon>Chlorellaceae</taxon>
        <taxon>Apatococcus</taxon>
    </lineage>
</organism>
<feature type="compositionally biased region" description="Basic and acidic residues" evidence="8">
    <location>
        <begin position="1"/>
        <end position="13"/>
    </location>
</feature>
<dbReference type="PANTHER" id="PTHR19317">
    <property type="entry name" value="PRENYLATED RAB ACCEPTOR 1-RELATED"/>
    <property type="match status" value="1"/>
</dbReference>
<accession>A0AAW1SZU0</accession>
<keyword evidence="4 7" id="KW-0812">Transmembrane</keyword>
<dbReference type="GO" id="GO:0005794">
    <property type="term" value="C:Golgi apparatus"/>
    <property type="evidence" value="ECO:0007669"/>
    <property type="project" value="TreeGrafter"/>
</dbReference>
<feature type="transmembrane region" description="Helical" evidence="7">
    <location>
        <begin position="122"/>
        <end position="139"/>
    </location>
</feature>
<keyword evidence="5 7" id="KW-1133">Transmembrane helix</keyword>
<evidence type="ECO:0000256" key="7">
    <source>
        <dbReference type="RuleBase" id="RU363107"/>
    </source>
</evidence>
<feature type="compositionally biased region" description="Polar residues" evidence="8">
    <location>
        <begin position="37"/>
        <end position="57"/>
    </location>
</feature>
<evidence type="ECO:0000256" key="8">
    <source>
        <dbReference type="SAM" id="MobiDB-lite"/>
    </source>
</evidence>
<evidence type="ECO:0000313" key="10">
    <source>
        <dbReference type="Proteomes" id="UP001485043"/>
    </source>
</evidence>
<dbReference type="Proteomes" id="UP001485043">
    <property type="component" value="Unassembled WGS sequence"/>
</dbReference>
<dbReference type="GO" id="GO:0016192">
    <property type="term" value="P:vesicle-mediated transport"/>
    <property type="evidence" value="ECO:0007669"/>
    <property type="project" value="UniProtKB-ARBA"/>
</dbReference>
<keyword evidence="6 7" id="KW-0472">Membrane</keyword>
<comment type="function">
    <text evidence="1 7">May be involved in both secretory and endocytic intracellular trafficking in the endosomal/prevacuolar compartments.</text>
</comment>
<evidence type="ECO:0000256" key="1">
    <source>
        <dbReference type="ARBA" id="ARBA00002501"/>
    </source>
</evidence>
<dbReference type="Pfam" id="PF03208">
    <property type="entry name" value="PRA1"/>
    <property type="match status" value="1"/>
</dbReference>
<comment type="caution">
    <text evidence="9">The sequence shown here is derived from an EMBL/GenBank/DDBJ whole genome shotgun (WGS) entry which is preliminary data.</text>
</comment>
<comment type="subcellular location">
    <subcellularLocation>
        <location evidence="2 7">Membrane</location>
        <topology evidence="2 7">Multi-pass membrane protein</topology>
    </subcellularLocation>
</comment>
<reference evidence="9 10" key="1">
    <citation type="journal article" date="2024" name="Nat. Commun.">
        <title>Phylogenomics reveals the evolutionary origins of lichenization in chlorophyte algae.</title>
        <authorList>
            <person name="Puginier C."/>
            <person name="Libourel C."/>
            <person name="Otte J."/>
            <person name="Skaloud P."/>
            <person name="Haon M."/>
            <person name="Grisel S."/>
            <person name="Petersen M."/>
            <person name="Berrin J.G."/>
            <person name="Delaux P.M."/>
            <person name="Dal Grande F."/>
            <person name="Keller J."/>
        </authorList>
    </citation>
    <scope>NUCLEOTIDE SEQUENCE [LARGE SCALE GENOMIC DNA]</scope>
    <source>
        <strain evidence="9 10">SAG 2523</strain>
    </source>
</reference>
<evidence type="ECO:0000313" key="9">
    <source>
        <dbReference type="EMBL" id="KAK9861779.1"/>
    </source>
</evidence>
<name>A0AAW1SZU0_9CHLO</name>
<dbReference type="GO" id="GO:0016020">
    <property type="term" value="C:membrane"/>
    <property type="evidence" value="ECO:0007669"/>
    <property type="project" value="UniProtKB-SubCell"/>
</dbReference>
<evidence type="ECO:0000256" key="4">
    <source>
        <dbReference type="ARBA" id="ARBA00022692"/>
    </source>
</evidence>
<evidence type="ECO:0000256" key="3">
    <source>
        <dbReference type="ARBA" id="ARBA00006483"/>
    </source>
</evidence>
<dbReference type="GO" id="GO:0005783">
    <property type="term" value="C:endoplasmic reticulum"/>
    <property type="evidence" value="ECO:0007669"/>
    <property type="project" value="UniProtKB-ARBA"/>
</dbReference>
<keyword evidence="7" id="KW-0813">Transport</keyword>
<comment type="similarity">
    <text evidence="3 7">Belongs to the PRA1 family.</text>
</comment>
<dbReference type="AlphaFoldDB" id="A0AAW1SZU0"/>
<dbReference type="PANTHER" id="PTHR19317:SF0">
    <property type="entry name" value="PRENYLATED RAB ACCEPTOR PROTEIN 1"/>
    <property type="match status" value="1"/>
</dbReference>
<evidence type="ECO:0000256" key="2">
    <source>
        <dbReference type="ARBA" id="ARBA00004141"/>
    </source>
</evidence>
<feature type="transmembrane region" description="Helical" evidence="7">
    <location>
        <begin position="178"/>
        <end position="211"/>
    </location>
</feature>
<evidence type="ECO:0000256" key="6">
    <source>
        <dbReference type="ARBA" id="ARBA00023136"/>
    </source>
</evidence>
<gene>
    <name evidence="9" type="ORF">WJX84_009939</name>
</gene>